<dbReference type="SUPFAM" id="SSF55811">
    <property type="entry name" value="Nudix"/>
    <property type="match status" value="1"/>
</dbReference>
<protein>
    <submittedName>
        <fullName evidence="4">NUDIX domain-containing protein</fullName>
    </submittedName>
</protein>
<accession>A0A4Z0GUK3</accession>
<evidence type="ECO:0000259" key="3">
    <source>
        <dbReference type="PROSITE" id="PS51462"/>
    </source>
</evidence>
<dbReference type="AlphaFoldDB" id="A0A4Z0GUK3"/>
<dbReference type="CDD" id="cd04677">
    <property type="entry name" value="NUDIX_Hydrolase"/>
    <property type="match status" value="1"/>
</dbReference>
<keyword evidence="5" id="KW-1185">Reference proteome</keyword>
<evidence type="ECO:0000313" key="5">
    <source>
        <dbReference type="Proteomes" id="UP000297982"/>
    </source>
</evidence>
<dbReference type="InterPro" id="IPR020476">
    <property type="entry name" value="Nudix_hydrolase"/>
</dbReference>
<feature type="domain" description="Nudix hydrolase" evidence="3">
    <location>
        <begin position="15"/>
        <end position="149"/>
    </location>
</feature>
<dbReference type="RefSeq" id="WP_135328599.1">
    <property type="nucleotide sequence ID" value="NZ_SRJC01000007.1"/>
</dbReference>
<evidence type="ECO:0000256" key="1">
    <source>
        <dbReference type="ARBA" id="ARBA00001946"/>
    </source>
</evidence>
<dbReference type="GO" id="GO:0016787">
    <property type="term" value="F:hydrolase activity"/>
    <property type="evidence" value="ECO:0007669"/>
    <property type="project" value="UniProtKB-KW"/>
</dbReference>
<dbReference type="InterPro" id="IPR015797">
    <property type="entry name" value="NUDIX_hydrolase-like_dom_sf"/>
</dbReference>
<dbReference type="Gene3D" id="3.90.79.10">
    <property type="entry name" value="Nucleoside Triphosphate Pyrophosphohydrolase"/>
    <property type="match status" value="1"/>
</dbReference>
<dbReference type="PANTHER" id="PTHR43046">
    <property type="entry name" value="GDP-MANNOSE MANNOSYL HYDROLASE"/>
    <property type="match status" value="1"/>
</dbReference>
<dbReference type="EMBL" id="SRJC01000007">
    <property type="protein sequence ID" value="TGB01295.1"/>
    <property type="molecule type" value="Genomic_DNA"/>
</dbReference>
<dbReference type="InterPro" id="IPR000086">
    <property type="entry name" value="NUDIX_hydrolase_dom"/>
</dbReference>
<dbReference type="PROSITE" id="PS51462">
    <property type="entry name" value="NUDIX"/>
    <property type="match status" value="1"/>
</dbReference>
<keyword evidence="2" id="KW-0378">Hydrolase</keyword>
<organism evidence="4 5">
    <name type="scientific">Halobacillus salinus</name>
    <dbReference type="NCBI Taxonomy" id="192814"/>
    <lineage>
        <taxon>Bacteria</taxon>
        <taxon>Bacillati</taxon>
        <taxon>Bacillota</taxon>
        <taxon>Bacilli</taxon>
        <taxon>Bacillales</taxon>
        <taxon>Bacillaceae</taxon>
        <taxon>Halobacillus</taxon>
    </lineage>
</organism>
<sequence>MGYIEELRALVGHRPVILAGSVVLLINEEGHVLLQERTHPEGVWGLPGGLMELGESTEEVGVREVYEETGLTVQNLQLINVYSGKDHFTVAANGDQFYTVTAAYYTTDYEGELRVNLEEGFQCQFIDLERLPERMVGSHREIVNDFAKEFGSIVKKQGR</sequence>
<dbReference type="PANTHER" id="PTHR43046:SF2">
    <property type="entry name" value="8-OXO-DGTP DIPHOSPHATASE-RELATED"/>
    <property type="match status" value="1"/>
</dbReference>
<dbReference type="Proteomes" id="UP000297982">
    <property type="component" value="Unassembled WGS sequence"/>
</dbReference>
<evidence type="ECO:0000256" key="2">
    <source>
        <dbReference type="ARBA" id="ARBA00022801"/>
    </source>
</evidence>
<comment type="cofactor">
    <cofactor evidence="1">
        <name>Mg(2+)</name>
        <dbReference type="ChEBI" id="CHEBI:18420"/>
    </cofactor>
</comment>
<reference evidence="4 5" key="1">
    <citation type="journal article" date="2003" name="Int. J. Syst. Evol. Microbiol.">
        <title>Halobacillus salinus sp. nov., isolated from a salt lake on the coast of the East Sea in Korea.</title>
        <authorList>
            <person name="Yoon J.H."/>
            <person name="Kang K.H."/>
            <person name="Park Y.H."/>
        </authorList>
    </citation>
    <scope>NUCLEOTIDE SEQUENCE [LARGE SCALE GENOMIC DNA]</scope>
    <source>
        <strain evidence="4 5">HSL-3</strain>
    </source>
</reference>
<proteinExistence type="predicted"/>
<name>A0A4Z0GUK3_9BACI</name>
<comment type="caution">
    <text evidence="4">The sequence shown here is derived from an EMBL/GenBank/DDBJ whole genome shotgun (WGS) entry which is preliminary data.</text>
</comment>
<dbReference type="Pfam" id="PF00293">
    <property type="entry name" value="NUDIX"/>
    <property type="match status" value="1"/>
</dbReference>
<gene>
    <name evidence="4" type="ORF">E4663_17650</name>
</gene>
<evidence type="ECO:0000313" key="4">
    <source>
        <dbReference type="EMBL" id="TGB01295.1"/>
    </source>
</evidence>
<dbReference type="STRING" id="192814.GCA_900166575_02559"/>
<dbReference type="PRINTS" id="PR00502">
    <property type="entry name" value="NUDIXFAMILY"/>
</dbReference>